<dbReference type="PANTHER" id="PTHR34820:SF4">
    <property type="entry name" value="INNER MEMBRANE PROTEIN YEBZ"/>
    <property type="match status" value="1"/>
</dbReference>
<evidence type="ECO:0000313" key="16">
    <source>
        <dbReference type="EMBL" id="CAB5071754.1"/>
    </source>
</evidence>
<evidence type="ECO:0000256" key="1">
    <source>
        <dbReference type="ARBA" id="ARBA00004196"/>
    </source>
</evidence>
<dbReference type="PANTHER" id="PTHR34820">
    <property type="entry name" value="INNER MEMBRANE PROTEIN YEBZ"/>
    <property type="match status" value="1"/>
</dbReference>
<dbReference type="EMBL" id="CAEZZH010000006">
    <property type="protein sequence ID" value="CAB4754005.1"/>
    <property type="molecule type" value="Genomic_DNA"/>
</dbReference>
<keyword evidence="5" id="KW-0812">Transmembrane</keyword>
<reference evidence="9" key="1">
    <citation type="submission" date="2020-05" db="EMBL/GenBank/DDBJ databases">
        <authorList>
            <person name="Chiriac C."/>
            <person name="Salcher M."/>
            <person name="Ghai R."/>
            <person name="Kavagutti S V."/>
        </authorList>
    </citation>
    <scope>NUCLEOTIDE SEQUENCE</scope>
</reference>
<evidence type="ECO:0000256" key="3">
    <source>
        <dbReference type="ARBA" id="ARBA00022729"/>
    </source>
</evidence>
<dbReference type="Pfam" id="PF04234">
    <property type="entry name" value="CopC"/>
    <property type="match status" value="1"/>
</dbReference>
<feature type="domain" description="CopC" evidence="6">
    <location>
        <begin position="29"/>
        <end position="119"/>
    </location>
</feature>
<evidence type="ECO:0000256" key="4">
    <source>
        <dbReference type="ARBA" id="ARBA00023008"/>
    </source>
</evidence>
<evidence type="ECO:0000313" key="8">
    <source>
        <dbReference type="EMBL" id="CAB4664008.1"/>
    </source>
</evidence>
<keyword evidence="2" id="KW-0479">Metal-binding</keyword>
<comment type="subcellular location">
    <subcellularLocation>
        <location evidence="1">Cell envelope</location>
    </subcellularLocation>
</comment>
<dbReference type="EMBL" id="CAEZYT010000006">
    <property type="protein sequence ID" value="CAB4729328.1"/>
    <property type="molecule type" value="Genomic_DNA"/>
</dbReference>
<dbReference type="EMBL" id="CAFBOO010000005">
    <property type="protein sequence ID" value="CAB4985697.1"/>
    <property type="molecule type" value="Genomic_DNA"/>
</dbReference>
<dbReference type="EMBL" id="CAEZXC010000001">
    <property type="protein sequence ID" value="CAB4664008.1"/>
    <property type="molecule type" value="Genomic_DNA"/>
</dbReference>
<sequence length="175" mass="18400">MGLTLKRIAALIGVIGLTFFIASPALANSLVATSPIAGATLKVAPSAVTISVEITPMDMGNEVTVTDPAGRRVDDGTLTVAGNDIIIGMKPIKDSGVYKVSYNIISEMDVPLEGSFIFNFSTPTISVPEEVVPSTPTKVEGSDFATNLFVIGLLVTSLIVLIALALYARKIFNER</sequence>
<dbReference type="InterPro" id="IPR032694">
    <property type="entry name" value="CopC/D"/>
</dbReference>
<dbReference type="GO" id="GO:0046688">
    <property type="term" value="P:response to copper ion"/>
    <property type="evidence" value="ECO:0007669"/>
    <property type="project" value="InterPro"/>
</dbReference>
<keyword evidence="3" id="KW-0732">Signal</keyword>
<keyword evidence="5" id="KW-1133">Transmembrane helix</keyword>
<dbReference type="GO" id="GO:0005507">
    <property type="term" value="F:copper ion binding"/>
    <property type="evidence" value="ECO:0007669"/>
    <property type="project" value="InterPro"/>
</dbReference>
<evidence type="ECO:0000313" key="11">
    <source>
        <dbReference type="EMBL" id="CAB4795483.1"/>
    </source>
</evidence>
<dbReference type="EMBL" id="CAFBNM010000005">
    <property type="protein sequence ID" value="CAB4952329.1"/>
    <property type="molecule type" value="Genomic_DNA"/>
</dbReference>
<dbReference type="InterPro" id="IPR014756">
    <property type="entry name" value="Ig_E-set"/>
</dbReference>
<evidence type="ECO:0000313" key="10">
    <source>
        <dbReference type="EMBL" id="CAB4754005.1"/>
    </source>
</evidence>
<dbReference type="EMBL" id="CAFBQY010000005">
    <property type="protein sequence ID" value="CAB5071754.1"/>
    <property type="molecule type" value="Genomic_DNA"/>
</dbReference>
<gene>
    <name evidence="7" type="ORF">UFOPK1824_00231</name>
    <name evidence="8" type="ORF">UFOPK2340_00012</name>
    <name evidence="9" type="ORF">UFOPK2772_00208</name>
    <name evidence="10" type="ORF">UFOPK2850_00628</name>
    <name evidence="11" type="ORF">UFOPK3027_00265</name>
    <name evidence="12" type="ORF">UFOPK3256_00769</name>
    <name evidence="13" type="ORF">UFOPK3827_00643</name>
    <name evidence="14" type="ORF">UFOPK3982_00741</name>
    <name evidence="15" type="ORF">UFOPK4120_00363</name>
    <name evidence="16" type="ORF">UFOPK4404_00600</name>
</gene>
<dbReference type="Gene3D" id="2.60.40.1220">
    <property type="match status" value="1"/>
</dbReference>
<keyword evidence="4" id="KW-0186">Copper</keyword>
<proteinExistence type="predicted"/>
<evidence type="ECO:0000259" key="6">
    <source>
        <dbReference type="Pfam" id="PF04234"/>
    </source>
</evidence>
<evidence type="ECO:0000313" key="14">
    <source>
        <dbReference type="EMBL" id="CAB4985697.1"/>
    </source>
</evidence>
<evidence type="ECO:0000313" key="13">
    <source>
        <dbReference type="EMBL" id="CAB4952329.1"/>
    </source>
</evidence>
<dbReference type="GO" id="GO:0030313">
    <property type="term" value="C:cell envelope"/>
    <property type="evidence" value="ECO:0007669"/>
    <property type="project" value="UniProtKB-SubCell"/>
</dbReference>
<dbReference type="EMBL" id="CAFAAN010000002">
    <property type="protein sequence ID" value="CAB4795483.1"/>
    <property type="molecule type" value="Genomic_DNA"/>
</dbReference>
<evidence type="ECO:0000313" key="12">
    <source>
        <dbReference type="EMBL" id="CAB4842140.1"/>
    </source>
</evidence>
<evidence type="ECO:0000256" key="5">
    <source>
        <dbReference type="SAM" id="Phobius"/>
    </source>
</evidence>
<dbReference type="GO" id="GO:0006825">
    <property type="term" value="P:copper ion transport"/>
    <property type="evidence" value="ECO:0007669"/>
    <property type="project" value="InterPro"/>
</dbReference>
<dbReference type="GO" id="GO:0042597">
    <property type="term" value="C:periplasmic space"/>
    <property type="evidence" value="ECO:0007669"/>
    <property type="project" value="InterPro"/>
</dbReference>
<dbReference type="AlphaFoldDB" id="A0A6J6S3R0"/>
<evidence type="ECO:0000313" key="9">
    <source>
        <dbReference type="EMBL" id="CAB4729328.1"/>
    </source>
</evidence>
<accession>A0A6J6S3R0</accession>
<dbReference type="GO" id="GO:0005886">
    <property type="term" value="C:plasma membrane"/>
    <property type="evidence" value="ECO:0007669"/>
    <property type="project" value="TreeGrafter"/>
</dbReference>
<organism evidence="9">
    <name type="scientific">freshwater metagenome</name>
    <dbReference type="NCBI Taxonomy" id="449393"/>
    <lineage>
        <taxon>unclassified sequences</taxon>
        <taxon>metagenomes</taxon>
        <taxon>ecological metagenomes</taxon>
    </lineage>
</organism>
<dbReference type="InterPro" id="IPR014755">
    <property type="entry name" value="Cu-Rt/internalin_Ig-like"/>
</dbReference>
<dbReference type="EMBL" id="CAFAZW010000009">
    <property type="protein sequence ID" value="CAB4842140.1"/>
    <property type="molecule type" value="Genomic_DNA"/>
</dbReference>
<dbReference type="InterPro" id="IPR007348">
    <property type="entry name" value="CopC_dom"/>
</dbReference>
<keyword evidence="5" id="KW-0472">Membrane</keyword>
<protein>
    <submittedName>
        <fullName evidence="9">Unannotated protein</fullName>
    </submittedName>
</protein>
<feature type="transmembrane region" description="Helical" evidence="5">
    <location>
        <begin position="148"/>
        <end position="168"/>
    </location>
</feature>
<dbReference type="EMBL" id="CAFBPO010000003">
    <property type="protein sequence ID" value="CAB5013034.1"/>
    <property type="molecule type" value="Genomic_DNA"/>
</dbReference>
<dbReference type="SUPFAM" id="SSF81296">
    <property type="entry name" value="E set domains"/>
    <property type="match status" value="1"/>
</dbReference>
<evidence type="ECO:0000313" key="15">
    <source>
        <dbReference type="EMBL" id="CAB5013034.1"/>
    </source>
</evidence>
<evidence type="ECO:0000256" key="2">
    <source>
        <dbReference type="ARBA" id="ARBA00022723"/>
    </source>
</evidence>
<dbReference type="EMBL" id="CAEZUM010000008">
    <property type="protein sequence ID" value="CAB4593928.1"/>
    <property type="molecule type" value="Genomic_DNA"/>
</dbReference>
<name>A0A6J6S3R0_9ZZZZ</name>
<evidence type="ECO:0000313" key="7">
    <source>
        <dbReference type="EMBL" id="CAB4593928.1"/>
    </source>
</evidence>